<organism evidence="2 3">
    <name type="scientific">Solanum verrucosum</name>
    <dbReference type="NCBI Taxonomy" id="315347"/>
    <lineage>
        <taxon>Eukaryota</taxon>
        <taxon>Viridiplantae</taxon>
        <taxon>Streptophyta</taxon>
        <taxon>Embryophyta</taxon>
        <taxon>Tracheophyta</taxon>
        <taxon>Spermatophyta</taxon>
        <taxon>Magnoliopsida</taxon>
        <taxon>eudicotyledons</taxon>
        <taxon>Gunneridae</taxon>
        <taxon>Pentapetalae</taxon>
        <taxon>asterids</taxon>
        <taxon>lamiids</taxon>
        <taxon>Solanales</taxon>
        <taxon>Solanaceae</taxon>
        <taxon>Solanoideae</taxon>
        <taxon>Solaneae</taxon>
        <taxon>Solanum</taxon>
    </lineage>
</organism>
<dbReference type="EMBL" id="CP133615">
    <property type="protein sequence ID" value="WMV23883.1"/>
    <property type="molecule type" value="Genomic_DNA"/>
</dbReference>
<sequence>MGGDEDYLDSSDCWSDDSDEQLDVDVVRGVDIPTGRRSKKVRYDEDCEVSIFELGMVFEGATQFTKAMSNYVVEYMRLWMLRGSPCPHAICAYYYLSQDPDQHVAHWYKKETFLKAYDYFIQPIPNMRMWPETTNSSIEPPKSRKMSGKLGHKRPYSSVSFVVATGGNRRPTTDFGVYSDPTTGAQVFNPDTSSEKILHRPTKLKSASPTNIDIDFKPRGLKWKGKDAISTSQLQQMKENKKNKGPCGTSKK</sequence>
<accession>A0AAF0QK34</accession>
<keyword evidence="3" id="KW-1185">Reference proteome</keyword>
<protein>
    <submittedName>
        <fullName evidence="2">Uncharacterized protein</fullName>
    </submittedName>
</protein>
<gene>
    <name evidence="2" type="ORF">MTR67_017268</name>
</gene>
<name>A0AAF0QK34_SOLVR</name>
<evidence type="ECO:0000313" key="3">
    <source>
        <dbReference type="Proteomes" id="UP001234989"/>
    </source>
</evidence>
<dbReference type="AlphaFoldDB" id="A0AAF0QK34"/>
<reference evidence="2" key="1">
    <citation type="submission" date="2023-08" db="EMBL/GenBank/DDBJ databases">
        <title>A de novo genome assembly of Solanum verrucosum Schlechtendal, a Mexican diploid species geographically isolated from the other diploid A-genome species in potato relatives.</title>
        <authorList>
            <person name="Hosaka K."/>
        </authorList>
    </citation>
    <scope>NUCLEOTIDE SEQUENCE</scope>
    <source>
        <tissue evidence="2">Young leaves</tissue>
    </source>
</reference>
<proteinExistence type="predicted"/>
<evidence type="ECO:0000313" key="2">
    <source>
        <dbReference type="EMBL" id="WMV23883.1"/>
    </source>
</evidence>
<feature type="compositionally biased region" description="Basic residues" evidence="1">
    <location>
        <begin position="143"/>
        <end position="153"/>
    </location>
</feature>
<feature type="compositionally biased region" description="Polar residues" evidence="1">
    <location>
        <begin position="180"/>
        <end position="192"/>
    </location>
</feature>
<feature type="region of interest" description="Disordered" evidence="1">
    <location>
        <begin position="132"/>
        <end position="153"/>
    </location>
</feature>
<feature type="region of interest" description="Disordered" evidence="1">
    <location>
        <begin position="172"/>
        <end position="252"/>
    </location>
</feature>
<evidence type="ECO:0000256" key="1">
    <source>
        <dbReference type="SAM" id="MobiDB-lite"/>
    </source>
</evidence>
<dbReference type="Proteomes" id="UP001234989">
    <property type="component" value="Chromosome 4"/>
</dbReference>